<dbReference type="Proteomes" id="UP000009311">
    <property type="component" value="Unassembled WGS sequence"/>
</dbReference>
<dbReference type="AlphaFoldDB" id="I7LAX9"/>
<gene>
    <name evidence="1" type="ORF">BN53_03030</name>
</gene>
<dbReference type="STRING" id="1423790.BN53_03030"/>
<dbReference type="EMBL" id="CAKD01000017">
    <property type="protein sequence ID" value="CCI85071.1"/>
    <property type="molecule type" value="Genomic_DNA"/>
</dbReference>
<sequence>MKLKVLSVFPLPSKKPENDKKHVAIALQGTNDLNGNKYLLTKDGVRHEILGRGWICSRKAWDNKILSLEVEAPFDYDECELVP</sequence>
<dbReference type="eggNOG" id="ENOG5032KR8">
    <property type="taxonomic scope" value="Bacteria"/>
</dbReference>
<accession>I7LAX9</accession>
<protein>
    <submittedName>
        <fullName evidence="1">Lj928 prophage minor head protein</fullName>
    </submittedName>
</protein>
<name>I7LAX9_9LACO</name>
<reference evidence="1 2" key="1">
    <citation type="submission" date="2012-06" db="EMBL/GenBank/DDBJ databases">
        <title>Draft Genome Sequence of Lactobacillus pasteurii CRBIP 24.76T.</title>
        <authorList>
            <person name="Cousin S."/>
            <person name="Bouchier C."/>
            <person name="Loux V."/>
            <person name="Ma L."/>
            <person name="Creno S."/>
            <person name="Bizet C."/>
            <person name="Clermont D."/>
        </authorList>
    </citation>
    <scope>NUCLEOTIDE SEQUENCE [LARGE SCALE GENOMIC DNA]</scope>
    <source>
        <strain evidence="2">CRBIP 24.76T</strain>
    </source>
</reference>
<dbReference type="OrthoDB" id="9903475at2"/>
<organism evidence="1 2">
    <name type="scientific">Lactobacillus pasteurii DSM 23907 = CRBIP 24.76</name>
    <dbReference type="NCBI Taxonomy" id="1423790"/>
    <lineage>
        <taxon>Bacteria</taxon>
        <taxon>Bacillati</taxon>
        <taxon>Bacillota</taxon>
        <taxon>Bacilli</taxon>
        <taxon>Lactobacillales</taxon>
        <taxon>Lactobacillaceae</taxon>
        <taxon>Lactobacillus</taxon>
    </lineage>
</organism>
<dbReference type="RefSeq" id="WP_009559620.1">
    <property type="nucleotide sequence ID" value="NZ_AYZN01000010.1"/>
</dbReference>
<evidence type="ECO:0000313" key="1">
    <source>
        <dbReference type="EMBL" id="CCI85071.1"/>
    </source>
</evidence>
<proteinExistence type="predicted"/>
<comment type="caution">
    <text evidence="1">The sequence shown here is derived from an EMBL/GenBank/DDBJ whole genome shotgun (WGS) entry which is preliminary data.</text>
</comment>
<evidence type="ECO:0000313" key="2">
    <source>
        <dbReference type="Proteomes" id="UP000009311"/>
    </source>
</evidence>
<dbReference type="PATRIC" id="fig|1423790.3.peg.628"/>
<keyword evidence="2" id="KW-1185">Reference proteome</keyword>